<evidence type="ECO:0000259" key="4">
    <source>
        <dbReference type="SMART" id="SM00903"/>
    </source>
</evidence>
<protein>
    <submittedName>
        <fullName evidence="5">Flavin reductase family protein</fullName>
    </submittedName>
</protein>
<dbReference type="AlphaFoldDB" id="A0A7H8XTJ9"/>
<organism evidence="5 6">
    <name type="scientific">Micromonospora carbonacea</name>
    <dbReference type="NCBI Taxonomy" id="47853"/>
    <lineage>
        <taxon>Bacteria</taxon>
        <taxon>Bacillati</taxon>
        <taxon>Actinomycetota</taxon>
        <taxon>Actinomycetes</taxon>
        <taxon>Micromonosporales</taxon>
        <taxon>Micromonosporaceae</taxon>
        <taxon>Micromonospora</taxon>
    </lineage>
</organism>
<dbReference type="Proteomes" id="UP000509335">
    <property type="component" value="Chromosome"/>
</dbReference>
<dbReference type="Pfam" id="PF01613">
    <property type="entry name" value="Flavin_Reduct"/>
    <property type="match status" value="1"/>
</dbReference>
<dbReference type="InterPro" id="IPR012349">
    <property type="entry name" value="Split_barrel_FMN-bd"/>
</dbReference>
<evidence type="ECO:0000256" key="2">
    <source>
        <dbReference type="ARBA" id="ARBA00023002"/>
    </source>
</evidence>
<feature type="region of interest" description="Disordered" evidence="3">
    <location>
        <begin position="20"/>
        <end position="45"/>
    </location>
</feature>
<dbReference type="EMBL" id="CP058322">
    <property type="protein sequence ID" value="QLD28125.1"/>
    <property type="molecule type" value="Genomic_DNA"/>
</dbReference>
<dbReference type="Gene3D" id="2.30.110.10">
    <property type="entry name" value="Electron Transport, Fmn-binding Protein, Chain A"/>
    <property type="match status" value="1"/>
</dbReference>
<comment type="similarity">
    <text evidence="1">Belongs to the non-flavoprotein flavin reductase family.</text>
</comment>
<accession>A0A7H8XTJ9</accession>
<feature type="domain" description="Flavin reductase like" evidence="4">
    <location>
        <begin position="58"/>
        <end position="203"/>
    </location>
</feature>
<proteinExistence type="inferred from homology"/>
<gene>
    <name evidence="5" type="ORF">HXZ27_31190</name>
</gene>
<dbReference type="InterPro" id="IPR050268">
    <property type="entry name" value="NADH-dep_flavin_reductase"/>
</dbReference>
<evidence type="ECO:0000313" key="5">
    <source>
        <dbReference type="EMBL" id="QLD28125.1"/>
    </source>
</evidence>
<dbReference type="SUPFAM" id="SSF50475">
    <property type="entry name" value="FMN-binding split barrel"/>
    <property type="match status" value="1"/>
</dbReference>
<name>A0A7H8XTJ9_9ACTN</name>
<reference evidence="5 6" key="1">
    <citation type="submission" date="2020-07" db="EMBL/GenBank/DDBJ databases">
        <title>A bifunctional nitrone conjugated secondary metabolite targeting the ribosome.</title>
        <authorList>
            <person name="Limbrick E.M."/>
            <person name="Graf M."/>
            <person name="Derewacz D.K."/>
            <person name="Nguyen F."/>
            <person name="Spraggins J.M."/>
            <person name="Wieland M."/>
            <person name="Ynigez-Gutierrez A.E."/>
            <person name="Reisman B.J."/>
            <person name="Zinshteyn B."/>
            <person name="McCulloch K."/>
            <person name="Iverson T.M."/>
            <person name="Green R."/>
            <person name="Wilson D.N."/>
            <person name="Bachmann B.O."/>
        </authorList>
    </citation>
    <scope>NUCLEOTIDE SEQUENCE [LARGE SCALE GENOMIC DNA]</scope>
    <source>
        <strain evidence="6">aurantiaca</strain>
    </source>
</reference>
<dbReference type="PANTHER" id="PTHR30466">
    <property type="entry name" value="FLAVIN REDUCTASE"/>
    <property type="match status" value="1"/>
</dbReference>
<dbReference type="KEGG" id="mcab:HXZ27_31190"/>
<sequence length="206" mass="22397">MLAKPGLALTCHIHFGQRVDRPVPAPGDRAGRRRPEREDRLVNPSTSTIDTAHFRYVLGHFATGVTTVTALDPASHRPVGLTVNSFASVSLRPPLVSFCVSRDSGSWPVMRTADRLCVNILGVEQRAVCERMAAPRVDRFQGLDWELSPGGAPVLAGVVAWVEGAVEAEHDAGDHVIVVLRVHHLHGQPDGQPLLFLGGRYGRFTH</sequence>
<evidence type="ECO:0000256" key="3">
    <source>
        <dbReference type="SAM" id="MobiDB-lite"/>
    </source>
</evidence>
<dbReference type="PANTHER" id="PTHR30466:SF11">
    <property type="entry name" value="FLAVIN-DEPENDENT MONOOXYGENASE, REDUCTASE SUBUNIT HSAB"/>
    <property type="match status" value="1"/>
</dbReference>
<feature type="compositionally biased region" description="Basic and acidic residues" evidence="3">
    <location>
        <begin position="29"/>
        <end position="41"/>
    </location>
</feature>
<dbReference type="SMART" id="SM00903">
    <property type="entry name" value="Flavin_Reduct"/>
    <property type="match status" value="1"/>
</dbReference>
<dbReference type="GO" id="GO:0042602">
    <property type="term" value="F:riboflavin reductase (NADPH) activity"/>
    <property type="evidence" value="ECO:0007669"/>
    <property type="project" value="TreeGrafter"/>
</dbReference>
<dbReference type="InterPro" id="IPR002563">
    <property type="entry name" value="Flavin_Rdtase-like_dom"/>
</dbReference>
<evidence type="ECO:0000313" key="6">
    <source>
        <dbReference type="Proteomes" id="UP000509335"/>
    </source>
</evidence>
<evidence type="ECO:0000256" key="1">
    <source>
        <dbReference type="ARBA" id="ARBA00008898"/>
    </source>
</evidence>
<keyword evidence="2" id="KW-0560">Oxidoreductase</keyword>
<dbReference type="GO" id="GO:0010181">
    <property type="term" value="F:FMN binding"/>
    <property type="evidence" value="ECO:0007669"/>
    <property type="project" value="InterPro"/>
</dbReference>